<evidence type="ECO:0000313" key="13">
    <source>
        <dbReference type="EMBL" id="OZJ06461.1"/>
    </source>
</evidence>
<evidence type="ECO:0000256" key="12">
    <source>
        <dbReference type="SAM" id="MobiDB-lite"/>
    </source>
</evidence>
<evidence type="ECO:0000256" key="3">
    <source>
        <dbReference type="ARBA" id="ARBA00009714"/>
    </source>
</evidence>
<feature type="region of interest" description="Disordered" evidence="12">
    <location>
        <begin position="291"/>
        <end position="316"/>
    </location>
</feature>
<comment type="caution">
    <text evidence="13">The sequence shown here is derived from an EMBL/GenBank/DDBJ whole genome shotgun (WGS) entry which is preliminary data.</text>
</comment>
<keyword evidence="5" id="KW-0813">Transport</keyword>
<evidence type="ECO:0000256" key="1">
    <source>
        <dbReference type="ARBA" id="ARBA00004406"/>
    </source>
</evidence>
<feature type="region of interest" description="Disordered" evidence="12">
    <location>
        <begin position="186"/>
        <end position="214"/>
    </location>
</feature>
<dbReference type="GO" id="GO:0061723">
    <property type="term" value="P:glycophagy"/>
    <property type="evidence" value="ECO:0007669"/>
    <property type="project" value="TreeGrafter"/>
</dbReference>
<dbReference type="Proteomes" id="UP000242875">
    <property type="component" value="Unassembled WGS sequence"/>
</dbReference>
<dbReference type="GO" id="GO:0061709">
    <property type="term" value="P:reticulophagy"/>
    <property type="evidence" value="ECO:0007669"/>
    <property type="project" value="TreeGrafter"/>
</dbReference>
<dbReference type="PANTHER" id="PTHR13190:SF1">
    <property type="entry name" value="AUTOPHAGY-RELATED 2, ISOFORM A"/>
    <property type="match status" value="1"/>
</dbReference>
<feature type="region of interest" description="Disordered" evidence="12">
    <location>
        <begin position="377"/>
        <end position="400"/>
    </location>
</feature>
<evidence type="ECO:0000256" key="9">
    <source>
        <dbReference type="ARBA" id="ARBA00023136"/>
    </source>
</evidence>
<evidence type="ECO:0000256" key="8">
    <source>
        <dbReference type="ARBA" id="ARBA00023055"/>
    </source>
</evidence>
<evidence type="ECO:0000256" key="10">
    <source>
        <dbReference type="ARBA" id="ARBA00024479"/>
    </source>
</evidence>
<dbReference type="GO" id="GO:0043495">
    <property type="term" value="F:protein-membrane adaptor activity"/>
    <property type="evidence" value="ECO:0007669"/>
    <property type="project" value="TreeGrafter"/>
</dbReference>
<gene>
    <name evidence="13" type="ORF">BZG36_00455</name>
</gene>
<dbReference type="GO" id="GO:0000422">
    <property type="term" value="P:autophagy of mitochondrion"/>
    <property type="evidence" value="ECO:0007669"/>
    <property type="project" value="TreeGrafter"/>
</dbReference>
<comment type="subcellular location">
    <subcellularLocation>
        <location evidence="1">Endoplasmic reticulum membrane</location>
        <topology evidence="1">Peripheral membrane protein</topology>
    </subcellularLocation>
    <subcellularLocation>
        <location evidence="2">Preautophagosomal structure membrane</location>
        <topology evidence="2">Peripheral membrane protein</topology>
    </subcellularLocation>
</comment>
<keyword evidence="9" id="KW-0472">Membrane</keyword>
<name>A0A261Y7A1_9FUNG</name>
<dbReference type="GO" id="GO:0034045">
    <property type="term" value="C:phagophore assembly site membrane"/>
    <property type="evidence" value="ECO:0007669"/>
    <property type="project" value="UniProtKB-SubCell"/>
</dbReference>
<accession>A0A261Y7A1</accession>
<evidence type="ECO:0000256" key="5">
    <source>
        <dbReference type="ARBA" id="ARBA00022448"/>
    </source>
</evidence>
<evidence type="ECO:0000256" key="6">
    <source>
        <dbReference type="ARBA" id="ARBA00022824"/>
    </source>
</evidence>
<protein>
    <recommendedName>
        <fullName evidence="4">Autophagy-related protein 2</fullName>
    </recommendedName>
</protein>
<dbReference type="GO" id="GO:0005789">
    <property type="term" value="C:endoplasmic reticulum membrane"/>
    <property type="evidence" value="ECO:0007669"/>
    <property type="project" value="UniProtKB-SubCell"/>
</dbReference>
<evidence type="ECO:0000256" key="4">
    <source>
        <dbReference type="ARBA" id="ARBA00018070"/>
    </source>
</evidence>
<comment type="similarity">
    <text evidence="3">Belongs to the ATG2 family.</text>
</comment>
<keyword evidence="6" id="KW-0256">Endoplasmic reticulum</keyword>
<dbReference type="PANTHER" id="PTHR13190">
    <property type="entry name" value="AUTOPHAGY-RELATED 2, ISOFORM A"/>
    <property type="match status" value="1"/>
</dbReference>
<dbReference type="GO" id="GO:0032266">
    <property type="term" value="F:phosphatidylinositol-3-phosphate binding"/>
    <property type="evidence" value="ECO:0007669"/>
    <property type="project" value="TreeGrafter"/>
</dbReference>
<evidence type="ECO:0000313" key="14">
    <source>
        <dbReference type="Proteomes" id="UP000242875"/>
    </source>
</evidence>
<dbReference type="GO" id="GO:0034727">
    <property type="term" value="P:piecemeal microautophagy of the nucleus"/>
    <property type="evidence" value="ECO:0007669"/>
    <property type="project" value="TreeGrafter"/>
</dbReference>
<evidence type="ECO:0000256" key="2">
    <source>
        <dbReference type="ARBA" id="ARBA00004623"/>
    </source>
</evidence>
<dbReference type="GO" id="GO:0000045">
    <property type="term" value="P:autophagosome assembly"/>
    <property type="evidence" value="ECO:0007669"/>
    <property type="project" value="TreeGrafter"/>
</dbReference>
<comment type="catalytic activity">
    <reaction evidence="11">
        <text>a 1,2-diacyl-sn-glycero-3-phosphoethanolamine(in) = a 1,2-diacyl-sn-glycero-3-phosphoethanolamine(out)</text>
        <dbReference type="Rhea" id="RHEA:38895"/>
        <dbReference type="ChEBI" id="CHEBI:64612"/>
    </reaction>
</comment>
<dbReference type="EMBL" id="MVBO01000003">
    <property type="protein sequence ID" value="OZJ06461.1"/>
    <property type="molecule type" value="Genomic_DNA"/>
</dbReference>
<evidence type="ECO:0000256" key="11">
    <source>
        <dbReference type="ARBA" id="ARBA00024615"/>
    </source>
</evidence>
<keyword evidence="14" id="KW-1185">Reference proteome</keyword>
<feature type="non-terminal residue" evidence="13">
    <location>
        <position position="400"/>
    </location>
</feature>
<organism evidence="13 14">
    <name type="scientific">Bifiguratus adelaidae</name>
    <dbReference type="NCBI Taxonomy" id="1938954"/>
    <lineage>
        <taxon>Eukaryota</taxon>
        <taxon>Fungi</taxon>
        <taxon>Fungi incertae sedis</taxon>
        <taxon>Mucoromycota</taxon>
        <taxon>Mucoromycotina</taxon>
        <taxon>Endogonomycetes</taxon>
        <taxon>Endogonales</taxon>
        <taxon>Endogonales incertae sedis</taxon>
        <taxon>Bifiguratus</taxon>
    </lineage>
</organism>
<reference evidence="13 14" key="1">
    <citation type="journal article" date="2017" name="Mycologia">
        <title>Bifiguratus adelaidae, gen. et sp. nov., a new member of Mucoromycotina in endophytic and soil-dwelling habitats.</title>
        <authorList>
            <person name="Torres-Cruz T.J."/>
            <person name="Billingsley Tobias T.L."/>
            <person name="Almatruk M."/>
            <person name="Hesse C."/>
            <person name="Kuske C.R."/>
            <person name="Desiro A."/>
            <person name="Benucci G.M."/>
            <person name="Bonito G."/>
            <person name="Stajich J.E."/>
            <person name="Dunlap C."/>
            <person name="Arnold A.E."/>
            <person name="Porras-Alfaro A."/>
        </authorList>
    </citation>
    <scope>NUCLEOTIDE SEQUENCE [LARGE SCALE GENOMIC DNA]</scope>
    <source>
        <strain evidence="13 14">AZ0501</strain>
    </source>
</reference>
<sequence>MTPWSLSGWATFAIPTNVQKRLYKFLLKKAIGQFLARELELEHFDVELAKGSVELRDLRLNVKVLNKLMADMPFQIVSGDIAVISASIPWTNFWAADTVLEIKGLRISIVPYSKPKTAESDPRDKMPIMSSSVSFAGDFLQHEIPPDEDEELRSSIYHSFHSAAESRTQFEHDSRMFSASQSQAYNNQPDAHQDAHPDMYKSFPSPPFSPNENDMEGLQVLTRLIDKIMARVKVVISDTVVRLHFKSTIEMTDKDPTPEHMLRSVYASMFRSEVRGTNDYYLDLQLPSITMQDETPGLGDDPSNLSPTSQMDSGSSSVLLPPIGSDFIKTLRITDPTVWLRQEEIISDIASDISSASSAHGAAQPEEDSVNVMEAGNSDAVDDTNTSAASIQDFTTPTAS</sequence>
<dbReference type="AlphaFoldDB" id="A0A261Y7A1"/>
<proteinExistence type="inferred from homology"/>
<evidence type="ECO:0000256" key="7">
    <source>
        <dbReference type="ARBA" id="ARBA00023006"/>
    </source>
</evidence>
<dbReference type="OrthoDB" id="18982at2759"/>
<dbReference type="GO" id="GO:0061908">
    <property type="term" value="C:phagophore"/>
    <property type="evidence" value="ECO:0007669"/>
    <property type="project" value="TreeGrafter"/>
</dbReference>
<dbReference type="InterPro" id="IPR026849">
    <property type="entry name" value="ATG2"/>
</dbReference>
<comment type="catalytic activity">
    <reaction evidence="10">
        <text>a 1,2-diacyl-sn-glycero-3-phospho-L-serine(in) = a 1,2-diacyl-sn-glycero-3-phospho-L-serine(out)</text>
        <dbReference type="Rhea" id="RHEA:38663"/>
        <dbReference type="ChEBI" id="CHEBI:57262"/>
    </reaction>
</comment>
<feature type="compositionally biased region" description="Polar residues" evidence="12">
    <location>
        <begin position="383"/>
        <end position="400"/>
    </location>
</feature>
<keyword evidence="7" id="KW-0072">Autophagy</keyword>
<feature type="compositionally biased region" description="Polar residues" evidence="12">
    <location>
        <begin position="303"/>
        <end position="316"/>
    </location>
</feature>
<dbReference type="GO" id="GO:0006869">
    <property type="term" value="P:lipid transport"/>
    <property type="evidence" value="ECO:0007669"/>
    <property type="project" value="UniProtKB-KW"/>
</dbReference>
<keyword evidence="8" id="KW-0445">Lipid transport</keyword>